<sequence>MNLLSKSTCHKPSPYRPNEPWTLQQALIYTIGMFIDKSITVNEWTTELDPMYSTLSALKRNKMVHYAIYDCFAATCLIRPITLYWTFQQVTKINILDSFQALPLSSRPNDGNNYDDEITVNQCIKITLNNDMLYEEISNGDNELSKALPPRDNDLRVNNHSMVDDDKNNDQSDWIVTSWLSFEKKVALDSFSMDPRFTDEAKVFAQLITSLQSSSNAVTPESLRTFFEDLCAKANEKLIGTFNGNLQEKHVMTNSADIPINVHTPANANKDKLVVYFHGGAWIYGSRRTHQTIVNLLADATKSIWISVEYRLGPEYKYPIWYNDACDVTQYIMENKESFGVDRTAKVGVAGDSAGAMISASVCQTVKDIDFQILVYGWYDFTCATPSFKEFTNQQYFIAPEMIDWCIKNAFNDGFDINDSRISVFRNTSLEKLPQTLLIVAELDPFRDDSYTYKELLDKAGVKNKLVLIKGVLHRFFPLPGVYPKACAQAIDAIREFMASIS</sequence>
<dbReference type="Proteomes" id="UP000663870">
    <property type="component" value="Unassembled WGS sequence"/>
</dbReference>
<dbReference type="InterPro" id="IPR013094">
    <property type="entry name" value="AB_hydrolase_3"/>
</dbReference>
<reference evidence="6" key="1">
    <citation type="submission" date="2021-02" db="EMBL/GenBank/DDBJ databases">
        <authorList>
            <person name="Nowell W R."/>
        </authorList>
    </citation>
    <scope>NUCLEOTIDE SEQUENCE</scope>
</reference>
<dbReference type="InterPro" id="IPR050300">
    <property type="entry name" value="GDXG_lipolytic_enzyme"/>
</dbReference>
<gene>
    <name evidence="6" type="ORF">JXQ802_LOCUS45327</name>
    <name evidence="5" type="ORF">PYM288_LOCUS29771</name>
</gene>
<feature type="compositionally biased region" description="Basic and acidic residues" evidence="3">
    <location>
        <begin position="149"/>
        <end position="163"/>
    </location>
</feature>
<dbReference type="InterPro" id="IPR029058">
    <property type="entry name" value="AB_hydrolase_fold"/>
</dbReference>
<comment type="similarity">
    <text evidence="1">Belongs to the 'GDXG' lipolytic enzyme family.</text>
</comment>
<evidence type="ECO:0000313" key="7">
    <source>
        <dbReference type="Proteomes" id="UP000663870"/>
    </source>
</evidence>
<dbReference type="SUPFAM" id="SSF53474">
    <property type="entry name" value="alpha/beta-Hydrolases"/>
    <property type="match status" value="1"/>
</dbReference>
<dbReference type="AlphaFoldDB" id="A0A815YL12"/>
<evidence type="ECO:0000313" key="6">
    <source>
        <dbReference type="EMBL" id="CAF1572261.1"/>
    </source>
</evidence>
<evidence type="ECO:0000256" key="1">
    <source>
        <dbReference type="ARBA" id="ARBA00010515"/>
    </source>
</evidence>
<dbReference type="InterPro" id="IPR002168">
    <property type="entry name" value="Lipase_GDXG_HIS_AS"/>
</dbReference>
<feature type="region of interest" description="Disordered" evidence="3">
    <location>
        <begin position="144"/>
        <end position="163"/>
    </location>
</feature>
<protein>
    <recommendedName>
        <fullName evidence="4">Alpha/beta hydrolase fold-3 domain-containing protein</fullName>
    </recommendedName>
</protein>
<dbReference type="PROSITE" id="PS01173">
    <property type="entry name" value="LIPASE_GDXG_HIS"/>
    <property type="match status" value="1"/>
</dbReference>
<dbReference type="PANTHER" id="PTHR48081:SF8">
    <property type="entry name" value="ALPHA_BETA HYDROLASE FOLD-3 DOMAIN-CONTAINING PROTEIN-RELATED"/>
    <property type="match status" value="1"/>
</dbReference>
<dbReference type="EMBL" id="CAJNOL010003724">
    <property type="protein sequence ID" value="CAF1572261.1"/>
    <property type="molecule type" value="Genomic_DNA"/>
</dbReference>
<evidence type="ECO:0000259" key="4">
    <source>
        <dbReference type="Pfam" id="PF07859"/>
    </source>
</evidence>
<evidence type="ECO:0000256" key="3">
    <source>
        <dbReference type="SAM" id="MobiDB-lite"/>
    </source>
</evidence>
<comment type="caution">
    <text evidence="6">The sequence shown here is derived from an EMBL/GenBank/DDBJ whole genome shotgun (WGS) entry which is preliminary data.</text>
</comment>
<feature type="domain" description="Alpha/beta hydrolase fold-3" evidence="4">
    <location>
        <begin position="274"/>
        <end position="477"/>
    </location>
</feature>
<proteinExistence type="inferred from homology"/>
<dbReference type="PANTHER" id="PTHR48081">
    <property type="entry name" value="AB HYDROLASE SUPERFAMILY PROTEIN C4A8.06C"/>
    <property type="match status" value="1"/>
</dbReference>
<dbReference type="Gene3D" id="3.40.50.1820">
    <property type="entry name" value="alpha/beta hydrolase"/>
    <property type="match status" value="1"/>
</dbReference>
<dbReference type="GO" id="GO:0016787">
    <property type="term" value="F:hydrolase activity"/>
    <property type="evidence" value="ECO:0007669"/>
    <property type="project" value="UniProtKB-KW"/>
</dbReference>
<evidence type="ECO:0000313" key="5">
    <source>
        <dbReference type="EMBL" id="CAF1298200.1"/>
    </source>
</evidence>
<accession>A0A815YL12</accession>
<name>A0A815YL12_9BILA</name>
<keyword evidence="2" id="KW-0378">Hydrolase</keyword>
<dbReference type="Pfam" id="PF07859">
    <property type="entry name" value="Abhydrolase_3"/>
    <property type="match status" value="1"/>
</dbReference>
<keyword evidence="7" id="KW-1185">Reference proteome</keyword>
<dbReference type="Proteomes" id="UP000663854">
    <property type="component" value="Unassembled WGS sequence"/>
</dbReference>
<organism evidence="6 7">
    <name type="scientific">Rotaria sordida</name>
    <dbReference type="NCBI Taxonomy" id="392033"/>
    <lineage>
        <taxon>Eukaryota</taxon>
        <taxon>Metazoa</taxon>
        <taxon>Spiralia</taxon>
        <taxon>Gnathifera</taxon>
        <taxon>Rotifera</taxon>
        <taxon>Eurotatoria</taxon>
        <taxon>Bdelloidea</taxon>
        <taxon>Philodinida</taxon>
        <taxon>Philodinidae</taxon>
        <taxon>Rotaria</taxon>
    </lineage>
</organism>
<dbReference type="EMBL" id="CAJNOH010002528">
    <property type="protein sequence ID" value="CAF1298200.1"/>
    <property type="molecule type" value="Genomic_DNA"/>
</dbReference>
<evidence type="ECO:0000256" key="2">
    <source>
        <dbReference type="ARBA" id="ARBA00022801"/>
    </source>
</evidence>